<dbReference type="PROSITE" id="PS00658">
    <property type="entry name" value="FORK_HEAD_2"/>
    <property type="match status" value="1"/>
</dbReference>
<dbReference type="SMART" id="SM00339">
    <property type="entry name" value="FH"/>
    <property type="match status" value="1"/>
</dbReference>
<dbReference type="EMBL" id="KE747816">
    <property type="protein sequence ID" value="RMZ68534.1"/>
    <property type="molecule type" value="Genomic_DNA"/>
</dbReference>
<evidence type="ECO:0000256" key="4">
    <source>
        <dbReference type="ARBA" id="ARBA00023163"/>
    </source>
</evidence>
<protein>
    <submittedName>
        <fullName evidence="9">Forkhead domain-containing</fullName>
    </submittedName>
</protein>
<dbReference type="OrthoDB" id="5954824at2759"/>
<gene>
    <name evidence="9" type="ORF">GMOD_00008244</name>
</gene>
<keyword evidence="3 6" id="KW-0238">DNA-binding</keyword>
<dbReference type="GO" id="GO:0000981">
    <property type="term" value="F:DNA-binding transcription factor activity, RNA polymerase II-specific"/>
    <property type="evidence" value="ECO:0007669"/>
    <property type="project" value="TreeGrafter"/>
</dbReference>
<dbReference type="PANTHER" id="PTHR45881:SF5">
    <property type="entry name" value="FORK-HEAD DOMAIN-CONTAINING PROTEIN"/>
    <property type="match status" value="1"/>
</dbReference>
<evidence type="ECO:0000256" key="7">
    <source>
        <dbReference type="SAM" id="MobiDB-lite"/>
    </source>
</evidence>
<dbReference type="Pfam" id="PF00250">
    <property type="entry name" value="Forkhead"/>
    <property type="match status" value="1"/>
</dbReference>
<evidence type="ECO:0000313" key="10">
    <source>
        <dbReference type="Proteomes" id="UP000265663"/>
    </source>
</evidence>
<dbReference type="SUPFAM" id="SSF46785">
    <property type="entry name" value="Winged helix' DNA-binding domain"/>
    <property type="match status" value="1"/>
</dbReference>
<feature type="region of interest" description="Disordered" evidence="7">
    <location>
        <begin position="383"/>
        <end position="403"/>
    </location>
</feature>
<evidence type="ECO:0000256" key="1">
    <source>
        <dbReference type="ARBA" id="ARBA00004123"/>
    </source>
</evidence>
<dbReference type="InterPro" id="IPR001766">
    <property type="entry name" value="Fork_head_dom"/>
</dbReference>
<name>A0A3M7M2A9_9PLEO</name>
<sequence length="524" mass="58320">MPHSSKDAIGASLSLHSPSQLLSLRTLPPRLSIDVPTMNTAVQESAPSSSRELNSTMSFNGQEPMQWAAHTNFLFNPVGQDGAGYNTANPIPLGSSGDFYHYAQNGMSYNENYNIAFPAQCPSSSCPRSYNSSDLTALTSDNCIVDSYPPTAYHIEPPKHHDALDLSDHGINDQLMQLSNDYDHHQYGSHMKIEDQTGYQSPYTDLTRASTPGDDPPGHSDSHFDGHGGTFDKEQPYAQLIYQALMNAPDHTMILRDIYDWFKNNTDKANDSGTKGWQNSIRHNLSMNGAFEKVDHPSEASRKGFMWRLTDKAILEGVKSTTRYRSKQPNKRGPRTHQPQPQRQASGAKGGKASRRSARMRSARMHDAYINPQYMSRSVPSAFDPSYHHRPDSSMSYAPSTQSGSDMDFSYISPPPVKTERYPASSPIHSSHHPHLDIFPRAAARPYMVNHHHHHHPMVHGLPMSDTGGYVLDQSPTDSLFTNSPSPSADEPRTPVDQGCWQEDVDMGPECVFDDQIAYREYAG</sequence>
<feature type="DNA-binding region" description="Fork-head" evidence="6">
    <location>
        <begin position="232"/>
        <end position="328"/>
    </location>
</feature>
<evidence type="ECO:0000256" key="2">
    <source>
        <dbReference type="ARBA" id="ARBA00023015"/>
    </source>
</evidence>
<dbReference type="InterPro" id="IPR036388">
    <property type="entry name" value="WH-like_DNA-bd_sf"/>
</dbReference>
<keyword evidence="2" id="KW-0805">Transcription regulation</keyword>
<evidence type="ECO:0000313" key="9">
    <source>
        <dbReference type="EMBL" id="RMZ68534.1"/>
    </source>
</evidence>
<organism evidence="9 10">
    <name type="scientific">Pyrenophora seminiperda CCB06</name>
    <dbReference type="NCBI Taxonomy" id="1302712"/>
    <lineage>
        <taxon>Eukaryota</taxon>
        <taxon>Fungi</taxon>
        <taxon>Dikarya</taxon>
        <taxon>Ascomycota</taxon>
        <taxon>Pezizomycotina</taxon>
        <taxon>Dothideomycetes</taxon>
        <taxon>Pleosporomycetidae</taxon>
        <taxon>Pleosporales</taxon>
        <taxon>Pleosporineae</taxon>
        <taxon>Pleosporaceae</taxon>
        <taxon>Pyrenophora</taxon>
    </lineage>
</organism>
<feature type="compositionally biased region" description="Basic residues" evidence="7">
    <location>
        <begin position="352"/>
        <end position="361"/>
    </location>
</feature>
<evidence type="ECO:0000256" key="5">
    <source>
        <dbReference type="ARBA" id="ARBA00023242"/>
    </source>
</evidence>
<feature type="domain" description="Fork-head" evidence="8">
    <location>
        <begin position="232"/>
        <end position="328"/>
    </location>
</feature>
<dbReference type="GO" id="GO:0000978">
    <property type="term" value="F:RNA polymerase II cis-regulatory region sequence-specific DNA binding"/>
    <property type="evidence" value="ECO:0007669"/>
    <property type="project" value="TreeGrafter"/>
</dbReference>
<feature type="compositionally biased region" description="Polar residues" evidence="7">
    <location>
        <begin position="393"/>
        <end position="403"/>
    </location>
</feature>
<feature type="region of interest" description="Disordered" evidence="7">
    <location>
        <begin position="202"/>
        <end position="230"/>
    </location>
</feature>
<keyword evidence="5 6" id="KW-0539">Nucleus</keyword>
<evidence type="ECO:0000256" key="3">
    <source>
        <dbReference type="ARBA" id="ARBA00023125"/>
    </source>
</evidence>
<evidence type="ECO:0000256" key="6">
    <source>
        <dbReference type="PROSITE-ProRule" id="PRU00089"/>
    </source>
</evidence>
<dbReference type="GO" id="GO:0005634">
    <property type="term" value="C:nucleus"/>
    <property type="evidence" value="ECO:0007669"/>
    <property type="project" value="UniProtKB-SubCell"/>
</dbReference>
<feature type="region of interest" description="Disordered" evidence="7">
    <location>
        <begin position="318"/>
        <end position="361"/>
    </location>
</feature>
<comment type="subcellular location">
    <subcellularLocation>
        <location evidence="1 6">Nucleus</location>
    </subcellularLocation>
</comment>
<reference evidence="9 10" key="1">
    <citation type="journal article" date="2014" name="PLoS ONE">
        <title>De novo Genome Assembly of the Fungal Plant Pathogen Pyrenophora semeniperda.</title>
        <authorList>
            <person name="Soliai M.M."/>
            <person name="Meyer S.E."/>
            <person name="Udall J.A."/>
            <person name="Elzinga D.E."/>
            <person name="Hermansen R.A."/>
            <person name="Bodily P.M."/>
            <person name="Hart A.A."/>
            <person name="Coleman C.E."/>
        </authorList>
    </citation>
    <scope>NUCLEOTIDE SEQUENCE [LARGE SCALE GENOMIC DNA]</scope>
    <source>
        <strain evidence="9 10">CCB06</strain>
        <tissue evidence="9">Mycelium</tissue>
    </source>
</reference>
<dbReference type="AlphaFoldDB" id="A0A3M7M2A9"/>
<keyword evidence="10" id="KW-1185">Reference proteome</keyword>
<dbReference type="PROSITE" id="PS50039">
    <property type="entry name" value="FORK_HEAD_3"/>
    <property type="match status" value="1"/>
</dbReference>
<accession>A0A3M7M2A9</accession>
<proteinExistence type="predicted"/>
<dbReference type="InterPro" id="IPR036390">
    <property type="entry name" value="WH_DNA-bd_sf"/>
</dbReference>
<evidence type="ECO:0000259" key="8">
    <source>
        <dbReference type="PROSITE" id="PS50039"/>
    </source>
</evidence>
<feature type="region of interest" description="Disordered" evidence="7">
    <location>
        <begin position="472"/>
        <end position="498"/>
    </location>
</feature>
<feature type="compositionally biased region" description="Polar residues" evidence="7">
    <location>
        <begin position="474"/>
        <end position="487"/>
    </location>
</feature>
<dbReference type="Gene3D" id="1.10.10.10">
    <property type="entry name" value="Winged helix-like DNA-binding domain superfamily/Winged helix DNA-binding domain"/>
    <property type="match status" value="1"/>
</dbReference>
<feature type="compositionally biased region" description="Basic and acidic residues" evidence="7">
    <location>
        <begin position="216"/>
        <end position="230"/>
    </location>
</feature>
<dbReference type="InterPro" id="IPR030456">
    <property type="entry name" value="TF_fork_head_CS_2"/>
</dbReference>
<dbReference type="PANTHER" id="PTHR45881">
    <property type="entry name" value="CHECKPOINT SUPPRESSOR 1-LIKE, ISOFORM A-RELATED"/>
    <property type="match status" value="1"/>
</dbReference>
<feature type="compositionally biased region" description="Basic residues" evidence="7">
    <location>
        <begin position="322"/>
        <end position="335"/>
    </location>
</feature>
<dbReference type="Proteomes" id="UP000265663">
    <property type="component" value="Unassembled WGS sequence"/>
</dbReference>
<keyword evidence="4" id="KW-0804">Transcription</keyword>